<evidence type="ECO:0000313" key="1">
    <source>
        <dbReference type="EMBL" id="MFB9907849.1"/>
    </source>
</evidence>
<evidence type="ECO:0000313" key="2">
    <source>
        <dbReference type="Proteomes" id="UP001589693"/>
    </source>
</evidence>
<name>A0ABV6A6G1_9PSEU</name>
<dbReference type="EMBL" id="JBHLZU010000024">
    <property type="protein sequence ID" value="MFB9907849.1"/>
    <property type="molecule type" value="Genomic_DNA"/>
</dbReference>
<comment type="caution">
    <text evidence="1">The sequence shown here is derived from an EMBL/GenBank/DDBJ whole genome shotgun (WGS) entry which is preliminary data.</text>
</comment>
<accession>A0ABV6A6G1</accession>
<proteinExistence type="predicted"/>
<organism evidence="1 2">
    <name type="scientific">Allokutzneria oryzae</name>
    <dbReference type="NCBI Taxonomy" id="1378989"/>
    <lineage>
        <taxon>Bacteria</taxon>
        <taxon>Bacillati</taxon>
        <taxon>Actinomycetota</taxon>
        <taxon>Actinomycetes</taxon>
        <taxon>Pseudonocardiales</taxon>
        <taxon>Pseudonocardiaceae</taxon>
        <taxon>Allokutzneria</taxon>
    </lineage>
</organism>
<gene>
    <name evidence="1" type="ORF">ACFFQA_28270</name>
</gene>
<dbReference type="Proteomes" id="UP001589693">
    <property type="component" value="Unassembled WGS sequence"/>
</dbReference>
<keyword evidence="2" id="KW-1185">Reference proteome</keyword>
<sequence length="304" mass="33586">MRNTAENITGALVQAGKIEGDVTLHVARDPLEVHDVPVVITVEWSETEYLVQFAEDRPAHGDGLSGRWRGWTEGLAVLVEGRSARAVVLKALRPVVLARRPPRPIAGLGRACGILEPRRFIVDLERDPPGLVAQGPDFPFTVSASDPEQFRIRLRVRDHEVDWRLELDWICAGRAGTLQIPETGHFTHYPIRSRLEESKILTSEVVRLLQHGHDRPVRVGQVRVDPCAEYRSQVVALRATFADLGEVDVPVIPGELRLHAYPAGDALEPAGEPLAAVELDESVYNDGEWGPVNAIAQALAPRLR</sequence>
<protein>
    <submittedName>
        <fullName evidence="1">Uncharacterized protein</fullName>
    </submittedName>
</protein>
<reference evidence="1 2" key="1">
    <citation type="submission" date="2024-09" db="EMBL/GenBank/DDBJ databases">
        <authorList>
            <person name="Sun Q."/>
            <person name="Mori K."/>
        </authorList>
    </citation>
    <scope>NUCLEOTIDE SEQUENCE [LARGE SCALE GENOMIC DNA]</scope>
    <source>
        <strain evidence="1 2">TBRC 7907</strain>
    </source>
</reference>